<dbReference type="EMBL" id="BMAU01021305">
    <property type="protein sequence ID" value="GFY11524.1"/>
    <property type="molecule type" value="Genomic_DNA"/>
</dbReference>
<dbReference type="SUPFAM" id="SSF53335">
    <property type="entry name" value="S-adenosyl-L-methionine-dependent methyltransferases"/>
    <property type="match status" value="1"/>
</dbReference>
<dbReference type="Pfam" id="PF08241">
    <property type="entry name" value="Methyltransf_11"/>
    <property type="match status" value="1"/>
</dbReference>
<keyword evidence="3" id="KW-1185">Reference proteome</keyword>
<proteinExistence type="predicted"/>
<sequence>MDTNLSIRDAVDFINKLKNEFDWQDLSRDTIMDIGCGDRFYCSQAIIHLYSDFKCLIACDKSEDLLRWRPPRNKQFEKLHKNNIIKLLVADIENSTFFEDYTESVDKIVSRNVLYQVHNKLEALRNIYKTLKPGGAAAVLFWLDNPIVTWANKMISTRKWSRYVERSKPLPPYFPAKLPEHSYWAEMKYLGCRDVHTVIQSIPYSFSSDEECRGQLASVVDEMFNIPPERREEFNDDCLRIFKQLVGCKSGGSITFDVIDLFLHIVK</sequence>
<name>A0A8X6VG71_TRICX</name>
<accession>A0A8X6VG71</accession>
<comment type="caution">
    <text evidence="2">The sequence shown here is derived from an EMBL/GenBank/DDBJ whole genome shotgun (WGS) entry which is preliminary data.</text>
</comment>
<feature type="domain" description="Methyltransferase type 11" evidence="1">
    <location>
        <begin position="33"/>
        <end position="138"/>
    </location>
</feature>
<dbReference type="Proteomes" id="UP000887159">
    <property type="component" value="Unassembled WGS sequence"/>
</dbReference>
<dbReference type="AlphaFoldDB" id="A0A8X6VG71"/>
<dbReference type="CDD" id="cd02440">
    <property type="entry name" value="AdoMet_MTases"/>
    <property type="match status" value="1"/>
</dbReference>
<reference evidence="2" key="1">
    <citation type="submission" date="2020-08" db="EMBL/GenBank/DDBJ databases">
        <title>Multicomponent nature underlies the extraordinary mechanical properties of spider dragline silk.</title>
        <authorList>
            <person name="Kono N."/>
            <person name="Nakamura H."/>
            <person name="Mori M."/>
            <person name="Yoshida Y."/>
            <person name="Ohtoshi R."/>
            <person name="Malay A.D."/>
            <person name="Moran D.A.P."/>
            <person name="Tomita M."/>
            <person name="Numata K."/>
            <person name="Arakawa K."/>
        </authorList>
    </citation>
    <scope>NUCLEOTIDE SEQUENCE</scope>
</reference>
<evidence type="ECO:0000313" key="3">
    <source>
        <dbReference type="Proteomes" id="UP000887159"/>
    </source>
</evidence>
<dbReference type="InterPro" id="IPR029063">
    <property type="entry name" value="SAM-dependent_MTases_sf"/>
</dbReference>
<dbReference type="Gene3D" id="3.40.50.150">
    <property type="entry name" value="Vaccinia Virus protein VP39"/>
    <property type="match status" value="1"/>
</dbReference>
<protein>
    <recommendedName>
        <fullName evidence="1">Methyltransferase type 11 domain-containing protein</fullName>
    </recommendedName>
</protein>
<dbReference type="InterPro" id="IPR013216">
    <property type="entry name" value="Methyltransf_11"/>
</dbReference>
<evidence type="ECO:0000259" key="1">
    <source>
        <dbReference type="Pfam" id="PF08241"/>
    </source>
</evidence>
<organism evidence="2 3">
    <name type="scientific">Trichonephila clavipes</name>
    <name type="common">Golden silk orbweaver</name>
    <name type="synonym">Nephila clavipes</name>
    <dbReference type="NCBI Taxonomy" id="2585209"/>
    <lineage>
        <taxon>Eukaryota</taxon>
        <taxon>Metazoa</taxon>
        <taxon>Ecdysozoa</taxon>
        <taxon>Arthropoda</taxon>
        <taxon>Chelicerata</taxon>
        <taxon>Arachnida</taxon>
        <taxon>Araneae</taxon>
        <taxon>Araneomorphae</taxon>
        <taxon>Entelegynae</taxon>
        <taxon>Araneoidea</taxon>
        <taxon>Nephilidae</taxon>
        <taxon>Trichonephila</taxon>
    </lineage>
</organism>
<evidence type="ECO:0000313" key="2">
    <source>
        <dbReference type="EMBL" id="GFY11524.1"/>
    </source>
</evidence>
<gene>
    <name evidence="2" type="primary">AVEN_129554_1</name>
    <name evidence="2" type="ORF">TNCV_3183621</name>
</gene>
<dbReference type="GO" id="GO:0008757">
    <property type="term" value="F:S-adenosylmethionine-dependent methyltransferase activity"/>
    <property type="evidence" value="ECO:0007669"/>
    <property type="project" value="InterPro"/>
</dbReference>